<dbReference type="GO" id="GO:0016491">
    <property type="term" value="F:oxidoreductase activity"/>
    <property type="evidence" value="ECO:0007669"/>
    <property type="project" value="InterPro"/>
</dbReference>
<name>A0A1H2PF52_PSEVA</name>
<dbReference type="Gene3D" id="1.10.620.20">
    <property type="entry name" value="Ribonucleotide Reductase, subunit A"/>
    <property type="match status" value="1"/>
</dbReference>
<protein>
    <submittedName>
        <fullName evidence="1">Diiron oxygenase</fullName>
    </submittedName>
</protein>
<dbReference type="InterPro" id="IPR025859">
    <property type="entry name" value="AurF/CmlI"/>
</dbReference>
<proteinExistence type="predicted"/>
<dbReference type="RefSeq" id="WP_093229034.1">
    <property type="nucleotide sequence ID" value="NZ_LT629803.1"/>
</dbReference>
<gene>
    <name evidence="1" type="ORF">EIY72_05650</name>
</gene>
<keyword evidence="2" id="KW-1185">Reference proteome</keyword>
<dbReference type="InterPro" id="IPR012348">
    <property type="entry name" value="RNR-like"/>
</dbReference>
<dbReference type="Proteomes" id="UP000295254">
    <property type="component" value="Unassembled WGS sequence"/>
</dbReference>
<reference evidence="2" key="1">
    <citation type="journal article" date="2019" name="bioRxiv">
        <title>Bacterially produced spermidine induces plant systemic susceptibility to pathogens.</title>
        <authorList>
            <person name="Melnyk R.A."/>
            <person name="Beskrovnaya P.A."/>
            <person name="Liu Z."/>
            <person name="Song Y."/>
            <person name="Haney C.H."/>
        </authorList>
    </citation>
    <scope>NUCLEOTIDE SEQUENCE [LARGE SCALE GENOMIC DNA]</scope>
    <source>
        <strain evidence="2">Dha-51</strain>
    </source>
</reference>
<dbReference type="STRING" id="95300.SAMN05216558_5413"/>
<dbReference type="AlphaFoldDB" id="A0A1H2PF52"/>
<organism evidence="1 2">
    <name type="scientific">Pseudomonas vancouverensis</name>
    <dbReference type="NCBI Taxonomy" id="95300"/>
    <lineage>
        <taxon>Bacteria</taxon>
        <taxon>Pseudomonadati</taxon>
        <taxon>Pseudomonadota</taxon>
        <taxon>Gammaproteobacteria</taxon>
        <taxon>Pseudomonadales</taxon>
        <taxon>Pseudomonadaceae</taxon>
        <taxon>Pseudomonas</taxon>
    </lineage>
</organism>
<evidence type="ECO:0000313" key="1">
    <source>
        <dbReference type="EMBL" id="TDB66347.1"/>
    </source>
</evidence>
<dbReference type="EMBL" id="RRZK01000007">
    <property type="protein sequence ID" value="TDB66347.1"/>
    <property type="molecule type" value="Genomic_DNA"/>
</dbReference>
<accession>A0A1H2PF52</accession>
<sequence>MTSPLIDPSSDSALWPQRFTLGEWNTRASVRSSEYCYLLATDIEKQLETRYWFPPAFLPYLNHSSIKTAGRAVVHRLSANHLVHFLDYTTLLEHRIVNRSVETIVHSDLGISIPKRMKTAALQLYTDEGYHALFSNNLAEQIADFYGMTDRPVMPQRIIRLNALIDGTPDRHKTLAWFLVGFVSETIIAKELLDVCRHTLVCSVQEMLRDHLADEALHSRYFSEVFHYLWVHLSCEQSTFVAKLLLEILHIFFEIDERWLGESLRSACLEEATVAEILTDMTSENAHLLRVQSGAGATLQALKKAGLFDLPANRQIFSKAGLFDEQ</sequence>
<dbReference type="OrthoDB" id="505347at2"/>
<dbReference type="Pfam" id="PF11583">
    <property type="entry name" value="AurF"/>
    <property type="match status" value="1"/>
</dbReference>
<evidence type="ECO:0000313" key="2">
    <source>
        <dbReference type="Proteomes" id="UP000295254"/>
    </source>
</evidence>
<comment type="caution">
    <text evidence="1">The sequence shown here is derived from an EMBL/GenBank/DDBJ whole genome shotgun (WGS) entry which is preliminary data.</text>
</comment>